<dbReference type="Gene3D" id="3.30.70.100">
    <property type="match status" value="1"/>
</dbReference>
<protein>
    <recommendedName>
        <fullName evidence="1">BLUF domain-containing protein</fullName>
    </recommendedName>
</protein>
<dbReference type="EMBL" id="VFJC01000013">
    <property type="protein sequence ID" value="KAB5555479.1"/>
    <property type="molecule type" value="Genomic_DNA"/>
</dbReference>
<dbReference type="GO" id="GO:0071949">
    <property type="term" value="F:FAD binding"/>
    <property type="evidence" value="ECO:0007669"/>
    <property type="project" value="InterPro"/>
</dbReference>
<sequence length="240" mass="27957">MAENALHFNTYRNSLFSETVKQKTTNERGVIHRLVYVAKINQDWISERDKCSAVTEYFEEFLSKLQKKTPREVVTGLLLVYSKSIIHLLESTSEVLTQILKNLSEMEEGSNSLLKDCRILVVSHCLPVRLFSSWSCRMIKVPVRQTDAAEHTQPVELLVSHSLAMIYKYCTYLLKGIREGQDTKEQAHVLEEETIIHLCQSQVLHSPNTFLKSYTKPVNILMDTEIVWPTSHRLYWKREW</sequence>
<dbReference type="SMART" id="SM01034">
    <property type="entry name" value="BLUF"/>
    <property type="match status" value="1"/>
</dbReference>
<reference evidence="2 3" key="1">
    <citation type="submission" date="2019-06" db="EMBL/GenBank/DDBJ databases">
        <title>A chromosome-scale genome assembly of the striped catfish, Pangasianodon hypophthalmus.</title>
        <authorList>
            <person name="Wen M."/>
            <person name="Zahm M."/>
            <person name="Roques C."/>
            <person name="Cabau C."/>
            <person name="Klopp C."/>
            <person name="Donnadieu C."/>
            <person name="Jouanno E."/>
            <person name="Avarre J.-C."/>
            <person name="Campet M."/>
            <person name="Ha T.T.T."/>
            <person name="Dugue R."/>
            <person name="Lampietro C."/>
            <person name="Louis A."/>
            <person name="Herpin A."/>
            <person name="Echchiki A."/>
            <person name="Berthelot C."/>
            <person name="Parey E."/>
            <person name="Roest-Crollius H."/>
            <person name="Braasch I."/>
            <person name="Postlethwait J."/>
            <person name="Bobe J."/>
            <person name="Montfort J."/>
            <person name="Bouchez O."/>
            <person name="Begum T."/>
            <person name="Schartl M."/>
            <person name="Guiguen Y."/>
        </authorList>
    </citation>
    <scope>NUCLEOTIDE SEQUENCE [LARGE SCALE GENOMIC DNA]</scope>
    <source>
        <strain evidence="2 3">Indonesia</strain>
        <tissue evidence="2">Blood</tissue>
    </source>
</reference>
<proteinExistence type="predicted"/>
<dbReference type="Pfam" id="PF24787">
    <property type="entry name" value="TEX47"/>
    <property type="match status" value="1"/>
</dbReference>
<dbReference type="Proteomes" id="UP000327468">
    <property type="component" value="Chromosome 12"/>
</dbReference>
<dbReference type="InterPro" id="IPR055308">
    <property type="entry name" value="TEX47-like"/>
</dbReference>
<evidence type="ECO:0000259" key="1">
    <source>
        <dbReference type="SMART" id="SM01034"/>
    </source>
</evidence>
<dbReference type="OrthoDB" id="548795at2759"/>
<evidence type="ECO:0000313" key="2">
    <source>
        <dbReference type="EMBL" id="KAB5555479.1"/>
    </source>
</evidence>
<keyword evidence="3" id="KW-1185">Reference proteome</keyword>
<dbReference type="AlphaFoldDB" id="A0A5N5MKF9"/>
<dbReference type="InterPro" id="IPR007024">
    <property type="entry name" value="BLUF_domain"/>
</dbReference>
<gene>
    <name evidence="2" type="ORF">PHYPO_G00034710</name>
</gene>
<dbReference type="PANTHER" id="PTHR34035:SF1">
    <property type="entry name" value="TESTIS-EXPRESSED PROTEIN 47"/>
    <property type="match status" value="1"/>
</dbReference>
<dbReference type="PANTHER" id="PTHR34035">
    <property type="entry name" value="TESTIS-EXPRESSED PROTEIN 47"/>
    <property type="match status" value="1"/>
</dbReference>
<accession>A0A5N5MKF9</accession>
<feature type="domain" description="BLUF" evidence="1">
    <location>
        <begin position="31"/>
        <end position="138"/>
    </location>
</feature>
<comment type="caution">
    <text evidence="2">The sequence shown here is derived from an EMBL/GenBank/DDBJ whole genome shotgun (WGS) entry which is preliminary data.</text>
</comment>
<dbReference type="GO" id="GO:0009882">
    <property type="term" value="F:blue light photoreceptor activity"/>
    <property type="evidence" value="ECO:0007669"/>
    <property type="project" value="InterPro"/>
</dbReference>
<organism evidence="2 3">
    <name type="scientific">Pangasianodon hypophthalmus</name>
    <name type="common">Striped catfish</name>
    <name type="synonym">Helicophagus hypophthalmus</name>
    <dbReference type="NCBI Taxonomy" id="310915"/>
    <lineage>
        <taxon>Eukaryota</taxon>
        <taxon>Metazoa</taxon>
        <taxon>Chordata</taxon>
        <taxon>Craniata</taxon>
        <taxon>Vertebrata</taxon>
        <taxon>Euteleostomi</taxon>
        <taxon>Actinopterygii</taxon>
        <taxon>Neopterygii</taxon>
        <taxon>Teleostei</taxon>
        <taxon>Ostariophysi</taxon>
        <taxon>Siluriformes</taxon>
        <taxon>Pangasiidae</taxon>
        <taxon>Pangasianodon</taxon>
    </lineage>
</organism>
<name>A0A5N5MKF9_PANHP</name>
<evidence type="ECO:0000313" key="3">
    <source>
        <dbReference type="Proteomes" id="UP000327468"/>
    </source>
</evidence>